<organism evidence="1 2">
    <name type="scientific">Acetobacter oeni</name>
    <dbReference type="NCBI Taxonomy" id="304077"/>
    <lineage>
        <taxon>Bacteria</taxon>
        <taxon>Pseudomonadati</taxon>
        <taxon>Pseudomonadota</taxon>
        <taxon>Alphaproteobacteria</taxon>
        <taxon>Acetobacterales</taxon>
        <taxon>Acetobacteraceae</taxon>
        <taxon>Acetobacter</taxon>
    </lineage>
</organism>
<dbReference type="OrthoDB" id="7225490at2"/>
<accession>A0A511XIS8</accession>
<keyword evidence="2" id="KW-1185">Reference proteome</keyword>
<sequence length="159" mass="16149">MGNETPESLASWYAAFIAPFPETGLDPREFAARNAAGTTVSYLTQASLSGLSGSTTTVPSNVVTSPGAMLTLAFASSGDTTWDVTPNEALKLTLAGGTSGSLQRLTLILRQPASGGFTVTLPAVKYPGGQTPAVSTVAGHTTVITFMTDDGGTTIYGGI</sequence>
<comment type="caution">
    <text evidence="1">The sequence shown here is derived from an EMBL/GenBank/DDBJ whole genome shotgun (WGS) entry which is preliminary data.</text>
</comment>
<reference evidence="1 2" key="1">
    <citation type="submission" date="2019-07" db="EMBL/GenBank/DDBJ databases">
        <title>Whole genome shotgun sequence of Acetobacter oeni NBRC 105207.</title>
        <authorList>
            <person name="Hosoyama A."/>
            <person name="Uohara A."/>
            <person name="Ohji S."/>
            <person name="Ichikawa N."/>
        </authorList>
    </citation>
    <scope>NUCLEOTIDE SEQUENCE [LARGE SCALE GENOMIC DNA]</scope>
    <source>
        <strain evidence="1 2">NBRC 105207</strain>
    </source>
</reference>
<protein>
    <submittedName>
        <fullName evidence="1">Uncharacterized protein</fullName>
    </submittedName>
</protein>
<gene>
    <name evidence="1" type="ORF">AOE01nite_10770</name>
</gene>
<evidence type="ECO:0000313" key="1">
    <source>
        <dbReference type="EMBL" id="GEN62853.1"/>
    </source>
</evidence>
<dbReference type="AlphaFoldDB" id="A0A511XIS8"/>
<dbReference type="Proteomes" id="UP000321746">
    <property type="component" value="Unassembled WGS sequence"/>
</dbReference>
<dbReference type="EMBL" id="BJYG01000011">
    <property type="protein sequence ID" value="GEN62853.1"/>
    <property type="molecule type" value="Genomic_DNA"/>
</dbReference>
<evidence type="ECO:0000313" key="2">
    <source>
        <dbReference type="Proteomes" id="UP000321746"/>
    </source>
</evidence>
<name>A0A511XIS8_9PROT</name>
<dbReference type="RefSeq" id="WP_146886854.1">
    <property type="nucleotide sequence ID" value="NZ_BJYG01000011.1"/>
</dbReference>
<proteinExistence type="predicted"/>